<dbReference type="OrthoDB" id="539213at2759"/>
<sequence length="170" mass="19191">MKISIIYRYQNQRRRSLISSIRTVNPTPADRQELGPAKPRPGRAAENGNTEVVKLLLSREDVELDASDFRARTPLFIPVLNYHEAVVRVLLSRHDIYLNSLDSSRETPLSVLLTRGQVAVVNLLLGRRDIILDRLGRVGSSAIDLATWCGHEEMLRILPAREDTDPNSQN</sequence>
<evidence type="ECO:0000313" key="4">
    <source>
        <dbReference type="EMBL" id="RPA92058.1"/>
    </source>
</evidence>
<dbReference type="EMBL" id="ML120482">
    <property type="protein sequence ID" value="RPA92058.1"/>
    <property type="molecule type" value="Genomic_DNA"/>
</dbReference>
<dbReference type="Gene3D" id="1.25.40.20">
    <property type="entry name" value="Ankyrin repeat-containing domain"/>
    <property type="match status" value="1"/>
</dbReference>
<keyword evidence="5" id="KW-1185">Reference proteome</keyword>
<dbReference type="InterPro" id="IPR036770">
    <property type="entry name" value="Ankyrin_rpt-contain_sf"/>
</dbReference>
<organism evidence="4 5">
    <name type="scientific">Choiromyces venosus 120613-1</name>
    <dbReference type="NCBI Taxonomy" id="1336337"/>
    <lineage>
        <taxon>Eukaryota</taxon>
        <taxon>Fungi</taxon>
        <taxon>Dikarya</taxon>
        <taxon>Ascomycota</taxon>
        <taxon>Pezizomycotina</taxon>
        <taxon>Pezizomycetes</taxon>
        <taxon>Pezizales</taxon>
        <taxon>Tuberaceae</taxon>
        <taxon>Choiromyces</taxon>
    </lineage>
</organism>
<proteinExistence type="predicted"/>
<dbReference type="Pfam" id="PF12796">
    <property type="entry name" value="Ank_2"/>
    <property type="match status" value="1"/>
</dbReference>
<protein>
    <submittedName>
        <fullName evidence="4">Uncharacterized protein</fullName>
    </submittedName>
</protein>
<dbReference type="AlphaFoldDB" id="A0A3N4J4N2"/>
<dbReference type="PANTHER" id="PTHR24198">
    <property type="entry name" value="ANKYRIN REPEAT AND PROTEIN KINASE DOMAIN-CONTAINING PROTEIN"/>
    <property type="match status" value="1"/>
</dbReference>
<reference evidence="4 5" key="1">
    <citation type="journal article" date="2018" name="Nat. Ecol. Evol.">
        <title>Pezizomycetes genomes reveal the molecular basis of ectomycorrhizal truffle lifestyle.</title>
        <authorList>
            <person name="Murat C."/>
            <person name="Payen T."/>
            <person name="Noel B."/>
            <person name="Kuo A."/>
            <person name="Morin E."/>
            <person name="Chen J."/>
            <person name="Kohler A."/>
            <person name="Krizsan K."/>
            <person name="Balestrini R."/>
            <person name="Da Silva C."/>
            <person name="Montanini B."/>
            <person name="Hainaut M."/>
            <person name="Levati E."/>
            <person name="Barry K.W."/>
            <person name="Belfiori B."/>
            <person name="Cichocki N."/>
            <person name="Clum A."/>
            <person name="Dockter R.B."/>
            <person name="Fauchery L."/>
            <person name="Guy J."/>
            <person name="Iotti M."/>
            <person name="Le Tacon F."/>
            <person name="Lindquist E.A."/>
            <person name="Lipzen A."/>
            <person name="Malagnac F."/>
            <person name="Mello A."/>
            <person name="Molinier V."/>
            <person name="Miyauchi S."/>
            <person name="Poulain J."/>
            <person name="Riccioni C."/>
            <person name="Rubini A."/>
            <person name="Sitrit Y."/>
            <person name="Splivallo R."/>
            <person name="Traeger S."/>
            <person name="Wang M."/>
            <person name="Zifcakova L."/>
            <person name="Wipf D."/>
            <person name="Zambonelli A."/>
            <person name="Paolocci F."/>
            <person name="Nowrousian M."/>
            <person name="Ottonello S."/>
            <person name="Baldrian P."/>
            <person name="Spatafora J.W."/>
            <person name="Henrissat B."/>
            <person name="Nagy L.G."/>
            <person name="Aury J.M."/>
            <person name="Wincker P."/>
            <person name="Grigoriev I.V."/>
            <person name="Bonfante P."/>
            <person name="Martin F.M."/>
        </authorList>
    </citation>
    <scope>NUCLEOTIDE SEQUENCE [LARGE SCALE GENOMIC DNA]</scope>
    <source>
        <strain evidence="4 5">120613-1</strain>
    </source>
</reference>
<name>A0A3N4J4N2_9PEZI</name>
<evidence type="ECO:0000256" key="1">
    <source>
        <dbReference type="ARBA" id="ARBA00022737"/>
    </source>
</evidence>
<dbReference type="Proteomes" id="UP000276215">
    <property type="component" value="Unassembled WGS sequence"/>
</dbReference>
<evidence type="ECO:0000256" key="3">
    <source>
        <dbReference type="SAM" id="MobiDB-lite"/>
    </source>
</evidence>
<dbReference type="PANTHER" id="PTHR24198:SF165">
    <property type="entry name" value="ANKYRIN REPEAT-CONTAINING PROTEIN-RELATED"/>
    <property type="match status" value="1"/>
</dbReference>
<keyword evidence="2" id="KW-0040">ANK repeat</keyword>
<dbReference type="InterPro" id="IPR002110">
    <property type="entry name" value="Ankyrin_rpt"/>
</dbReference>
<evidence type="ECO:0000256" key="2">
    <source>
        <dbReference type="ARBA" id="ARBA00023043"/>
    </source>
</evidence>
<dbReference type="SUPFAM" id="SSF48403">
    <property type="entry name" value="Ankyrin repeat"/>
    <property type="match status" value="1"/>
</dbReference>
<feature type="region of interest" description="Disordered" evidence="3">
    <location>
        <begin position="25"/>
        <end position="45"/>
    </location>
</feature>
<dbReference type="STRING" id="1336337.A0A3N4J4N2"/>
<gene>
    <name evidence="4" type="ORF">L873DRAFT_1794522</name>
</gene>
<accession>A0A3N4J4N2</accession>
<keyword evidence="1" id="KW-0677">Repeat</keyword>
<evidence type="ECO:0000313" key="5">
    <source>
        <dbReference type="Proteomes" id="UP000276215"/>
    </source>
</evidence>